<dbReference type="STRING" id="1492898.SY85_10185"/>
<dbReference type="AlphaFoldDB" id="A0A172TV19"/>
<dbReference type="Pfam" id="PF18939">
    <property type="entry name" value="DUF5686"/>
    <property type="match status" value="1"/>
</dbReference>
<dbReference type="SUPFAM" id="SSF49464">
    <property type="entry name" value="Carboxypeptidase regulatory domain-like"/>
    <property type="match status" value="1"/>
</dbReference>
<keyword evidence="2" id="KW-1185">Reference proteome</keyword>
<proteinExistence type="predicted"/>
<dbReference type="KEGG" id="fla:SY85_10185"/>
<name>A0A172TV19_9BACT</name>
<gene>
    <name evidence="1" type="ORF">SY85_10185</name>
</gene>
<accession>A0A172TV19</accession>
<dbReference type="InterPro" id="IPR043741">
    <property type="entry name" value="DUF5686"/>
</dbReference>
<evidence type="ECO:0000313" key="1">
    <source>
        <dbReference type="EMBL" id="ANE50818.1"/>
    </source>
</evidence>
<reference evidence="2" key="1">
    <citation type="submission" date="2015-01" db="EMBL/GenBank/DDBJ databases">
        <title>Flavisolibacter sp./LCS9/ whole genome sequencing.</title>
        <authorList>
            <person name="Kim M.K."/>
            <person name="Srinivasan S."/>
            <person name="Lee J.-J."/>
        </authorList>
    </citation>
    <scope>NUCLEOTIDE SEQUENCE [LARGE SCALE GENOMIC DNA]</scope>
    <source>
        <strain evidence="2">LCS9</strain>
    </source>
</reference>
<reference evidence="1 2" key="2">
    <citation type="journal article" date="2016" name="Int. J. Syst. Evol. Microbiol.">
        <title>Flavisolibacter tropicus sp. nov., isolated from tropical soil.</title>
        <authorList>
            <person name="Lee J.J."/>
            <person name="Kang M.S."/>
            <person name="Kim G.S."/>
            <person name="Lee C.S."/>
            <person name="Lim S."/>
            <person name="Lee J."/>
            <person name="Roh S.H."/>
            <person name="Kang H."/>
            <person name="Ha J.M."/>
            <person name="Bae S."/>
            <person name="Jung H.Y."/>
            <person name="Kim M.K."/>
        </authorList>
    </citation>
    <scope>NUCLEOTIDE SEQUENCE [LARGE SCALE GENOMIC DNA]</scope>
    <source>
        <strain evidence="1 2">LCS9</strain>
    </source>
</reference>
<evidence type="ECO:0008006" key="3">
    <source>
        <dbReference type="Google" id="ProtNLM"/>
    </source>
</evidence>
<dbReference type="Gene3D" id="2.60.40.1120">
    <property type="entry name" value="Carboxypeptidase-like, regulatory domain"/>
    <property type="match status" value="1"/>
</dbReference>
<evidence type="ECO:0000313" key="2">
    <source>
        <dbReference type="Proteomes" id="UP000077177"/>
    </source>
</evidence>
<organism evidence="1 2">
    <name type="scientific">Flavisolibacter tropicus</name>
    <dbReference type="NCBI Taxonomy" id="1492898"/>
    <lineage>
        <taxon>Bacteria</taxon>
        <taxon>Pseudomonadati</taxon>
        <taxon>Bacteroidota</taxon>
        <taxon>Chitinophagia</taxon>
        <taxon>Chitinophagales</taxon>
        <taxon>Chitinophagaceae</taxon>
        <taxon>Flavisolibacter</taxon>
    </lineage>
</organism>
<sequence>MGRFYLVGVFLFLFSSLGAQSFKLTGRVANRHLEPLAFASIQVKGNNIGTLSKEDGSYELQLEEGQYTIVFSLIGYESQSITLVVNKNQTQNVILEEDRKSLEEVVVKGKAKDRATEIIRQVIQHKEGIQAASGAYTCQVYIKAVQEDSSHFIASSKKKILDTSKASKNNSDLLRMAMAEISLQLDYENEKHQKEERLGVKRRGNSSDLFYLSTTEGNFDFYNNLVRVPALSAMPFVSPISYSGLLAYRYKTLRIEQRGSYKWYTIAIKPRKLSSATVEGEVTITDSSWAIIHSRLQLPAYHLAEYDFFEVEQHYTAINGKAWLLNRQQLSYYSKAGKKKLSGRTVVSYTNYELNKLFPKKYFDTEVSATTMEAYKKDSAFWTTVRQEPLTEKEVRFIRYSDSIYRVTHSKVYLDSIDRLTNKVTWKKVAFLGQAIYSREKERTWYLPPVLSLYQPIGFGGSRIAPSVFFPKLILQEKTCRSMPT</sequence>
<dbReference type="Pfam" id="PF13715">
    <property type="entry name" value="CarbopepD_reg_2"/>
    <property type="match status" value="1"/>
</dbReference>
<dbReference type="Proteomes" id="UP000077177">
    <property type="component" value="Chromosome"/>
</dbReference>
<dbReference type="EMBL" id="CP011390">
    <property type="protein sequence ID" value="ANE50818.1"/>
    <property type="molecule type" value="Genomic_DNA"/>
</dbReference>
<protein>
    <recommendedName>
        <fullName evidence="3">Carboxypeptidase-like regulatory domain-containing protein</fullName>
    </recommendedName>
</protein>
<dbReference type="InterPro" id="IPR008969">
    <property type="entry name" value="CarboxyPept-like_regulatory"/>
</dbReference>